<sequence>MRMIIAEVLDIPDADIYLTEADTAVTPVDYGCFASRTTFVLGRTIYDAALALRGEILDRAAELFSLKRDGLRLEGGAIRCAEDEGVNITIRKLAHTSMQKLGRNVTAQAQFTNTTNPGVTGVHFAHVEVDTWTGFTKMLGYLAVQDIGQPINPAMCEAQIQGAVQMGCGAALREKMTIAKNGRCTESLSKYHLFLATDLPDIQVILLSDGRSGEGPFGAKSIGEVCYVPVAPAVCGAVNDALGGSLGTLPFEPDSILKYMAEERGEREE</sequence>
<dbReference type="Pfam" id="PF20256">
    <property type="entry name" value="MoCoBD_2"/>
    <property type="match status" value="1"/>
</dbReference>
<protein>
    <submittedName>
        <fullName evidence="2">Nicotinate dehydrogenase medium molybdopterin subunit</fullName>
        <ecNumber evidence="2">1.17.1.5</ecNumber>
    </submittedName>
</protein>
<feature type="domain" description="Aldehyde oxidase/xanthine dehydrogenase second molybdopterin binding" evidence="1">
    <location>
        <begin position="1"/>
        <end position="200"/>
    </location>
</feature>
<dbReference type="Gene3D" id="3.30.365.10">
    <property type="entry name" value="Aldehyde oxidase/xanthine dehydrogenase, molybdopterin binding domain"/>
    <property type="match status" value="2"/>
</dbReference>
<dbReference type="PANTHER" id="PTHR47495:SF2">
    <property type="entry name" value="ALDEHYDE DEHYDROGENASE"/>
    <property type="match status" value="1"/>
</dbReference>
<dbReference type="InterPro" id="IPR046867">
    <property type="entry name" value="AldOxase/xan_DH_MoCoBD2"/>
</dbReference>
<comment type="caution">
    <text evidence="2">The sequence shown here is derived from an EMBL/GenBank/DDBJ whole genome shotgun (WGS) entry which is preliminary data.</text>
</comment>
<proteinExistence type="predicted"/>
<dbReference type="GO" id="GO:0050138">
    <property type="term" value="F:nicotinate dehydrogenase activity"/>
    <property type="evidence" value="ECO:0007669"/>
    <property type="project" value="UniProtKB-EC"/>
</dbReference>
<organism evidence="2">
    <name type="scientific">bioreactor metagenome</name>
    <dbReference type="NCBI Taxonomy" id="1076179"/>
    <lineage>
        <taxon>unclassified sequences</taxon>
        <taxon>metagenomes</taxon>
        <taxon>ecological metagenomes</taxon>
    </lineage>
</organism>
<dbReference type="AlphaFoldDB" id="A0A645DUB3"/>
<reference evidence="2" key="1">
    <citation type="submission" date="2019-08" db="EMBL/GenBank/DDBJ databases">
        <authorList>
            <person name="Kucharzyk K."/>
            <person name="Murdoch R.W."/>
            <person name="Higgins S."/>
            <person name="Loffler F."/>
        </authorList>
    </citation>
    <scope>NUCLEOTIDE SEQUENCE</scope>
</reference>
<dbReference type="EC" id="1.17.1.5" evidence="2"/>
<dbReference type="EMBL" id="VSSQ01039157">
    <property type="protein sequence ID" value="MPM92183.1"/>
    <property type="molecule type" value="Genomic_DNA"/>
</dbReference>
<accession>A0A645DUB3</accession>
<gene>
    <name evidence="2" type="primary">ndhM_10</name>
    <name evidence="2" type="ORF">SDC9_139318</name>
</gene>
<name>A0A645DUB3_9ZZZZ</name>
<keyword evidence="2" id="KW-0560">Oxidoreductase</keyword>
<evidence type="ECO:0000259" key="1">
    <source>
        <dbReference type="Pfam" id="PF20256"/>
    </source>
</evidence>
<dbReference type="SUPFAM" id="SSF56003">
    <property type="entry name" value="Molybdenum cofactor-binding domain"/>
    <property type="match status" value="1"/>
</dbReference>
<evidence type="ECO:0000313" key="2">
    <source>
        <dbReference type="EMBL" id="MPM92183.1"/>
    </source>
</evidence>
<dbReference type="InterPro" id="IPR052516">
    <property type="entry name" value="N-heterocyclic_Hydroxylase"/>
</dbReference>
<dbReference type="PANTHER" id="PTHR47495">
    <property type="entry name" value="ALDEHYDE DEHYDROGENASE"/>
    <property type="match status" value="1"/>
</dbReference>
<dbReference type="InterPro" id="IPR037165">
    <property type="entry name" value="AldOxase/xan_DH_Mopterin-bd_sf"/>
</dbReference>